<sequence length="149" mass="15437">MIGKIRKESGEMKRIVAMLAVFLLIGLSTVQAGPHSDGLFLAAGIVNLVGASAQTLRILGSPSVVVVPAEPVVVAPAPAVVTPAPVVYAPAPVVVPVAPVVMAPAPVVYAPAPVYYYGPPRYRYYGPSPRDYHGGPGGYPHGGPDRPRH</sequence>
<accession>A0A645EM20</accession>
<reference evidence="1" key="1">
    <citation type="submission" date="2019-08" db="EMBL/GenBank/DDBJ databases">
        <authorList>
            <person name="Kucharzyk K."/>
            <person name="Murdoch R.W."/>
            <person name="Higgins S."/>
            <person name="Loffler F."/>
        </authorList>
    </citation>
    <scope>NUCLEOTIDE SEQUENCE</scope>
</reference>
<protein>
    <submittedName>
        <fullName evidence="1">Uncharacterized protein</fullName>
    </submittedName>
</protein>
<gene>
    <name evidence="1" type="ORF">SDC9_150291</name>
</gene>
<comment type="caution">
    <text evidence="1">The sequence shown here is derived from an EMBL/GenBank/DDBJ whole genome shotgun (WGS) entry which is preliminary data.</text>
</comment>
<evidence type="ECO:0000313" key="1">
    <source>
        <dbReference type="EMBL" id="MPN03068.1"/>
    </source>
</evidence>
<proteinExistence type="predicted"/>
<organism evidence="1">
    <name type="scientific">bioreactor metagenome</name>
    <dbReference type="NCBI Taxonomy" id="1076179"/>
    <lineage>
        <taxon>unclassified sequences</taxon>
        <taxon>metagenomes</taxon>
        <taxon>ecological metagenomes</taxon>
    </lineage>
</organism>
<dbReference type="AlphaFoldDB" id="A0A645EM20"/>
<name>A0A645EM20_9ZZZZ</name>
<dbReference type="EMBL" id="VSSQ01049008">
    <property type="protein sequence ID" value="MPN03068.1"/>
    <property type="molecule type" value="Genomic_DNA"/>
</dbReference>